<dbReference type="InterPro" id="IPR051089">
    <property type="entry name" value="prtT"/>
</dbReference>
<sequence>MDFEPSPQHHPFLYWHPQNTHQYLANYREYSFQSPLQVHETLPSSPVKANGSPSTVSIPEPVIRNGSKKRRACNECKQQKLKCDLSTLADQHPRNTCSRCKRLGLECRIDRSFRRERKRKRSDELEKEVDSLKKELSRQSTSAHATDDVTPSIHATASSDTSSMNPIRLLTGKSGMFSTGLPTRTSSVTTPNLGSLEVITRPFPESPRIVRDSDVPGYFARASRFLDDFHLSADDIDELFALYFMYYHPFLPVLDPTTSPGQYYHASPLLFWAIISVASRRYDNDPNLLSKLARSVTNLTWRTLQYVPHSKHVVQSLMLFCTWPFPTSSNTTDVSYMWMGTMMQIAVQLGLHRPLNPDNFTKCRVRFTELEIADRLRTWAGCNIVAQSVSVGSGLAAPVQYDWSLVSGSCSDSLAMILDRDLDLHLRTEMFRDNVSRAIASCVSDPVGLVPTHERLSLYKVFSKELEEIESIGSEVSDINRFYISAARLHLQSFALFDEPSSDSYINRILSLYYMAASLIQQTLDADRASSSMIRCCPFFVYQTFVSASFIVLKVLKNNYFSSFIDIQSGRTLFHASITAIRRMSLECNDLPARLGDVLGYLWSDATPNLVSRPGKGGLQLQIRSRMSMSVVYDSLWRWREQVREQLSTDHLGIEHEHENLGVYRGPARSPLYPGFGAV</sequence>
<dbReference type="PANTHER" id="PTHR31845:SF21">
    <property type="entry name" value="REGULATORY PROTEIN LEU3"/>
    <property type="match status" value="1"/>
</dbReference>
<dbReference type="PANTHER" id="PTHR31845">
    <property type="entry name" value="FINGER DOMAIN PROTEIN, PUTATIVE-RELATED"/>
    <property type="match status" value="1"/>
</dbReference>
<keyword evidence="2" id="KW-0479">Metal-binding</keyword>
<dbReference type="GO" id="GO:0006351">
    <property type="term" value="P:DNA-templated transcription"/>
    <property type="evidence" value="ECO:0007669"/>
    <property type="project" value="InterPro"/>
</dbReference>
<evidence type="ECO:0000256" key="6">
    <source>
        <dbReference type="ARBA" id="ARBA00023242"/>
    </source>
</evidence>
<dbReference type="SUPFAM" id="SSF57701">
    <property type="entry name" value="Zn2/Cys6 DNA-binding domain"/>
    <property type="match status" value="1"/>
</dbReference>
<evidence type="ECO:0000313" key="10">
    <source>
        <dbReference type="Proteomes" id="UP000193144"/>
    </source>
</evidence>
<reference evidence="9 10" key="1">
    <citation type="submission" date="2016-07" db="EMBL/GenBank/DDBJ databases">
        <title>Pervasive Adenine N6-methylation of Active Genes in Fungi.</title>
        <authorList>
            <consortium name="DOE Joint Genome Institute"/>
            <person name="Mondo S.J."/>
            <person name="Dannebaum R.O."/>
            <person name="Kuo R.C."/>
            <person name="Labutti K."/>
            <person name="Haridas S."/>
            <person name="Kuo A."/>
            <person name="Salamov A."/>
            <person name="Ahrendt S.R."/>
            <person name="Lipzen A."/>
            <person name="Sullivan W."/>
            <person name="Andreopoulos W.B."/>
            <person name="Clum A."/>
            <person name="Lindquist E."/>
            <person name="Daum C."/>
            <person name="Ramamoorthy G.K."/>
            <person name="Gryganskyi A."/>
            <person name="Culley D."/>
            <person name="Magnuson J.K."/>
            <person name="James T.Y."/>
            <person name="O'Malley M.A."/>
            <person name="Stajich J.E."/>
            <person name="Spatafora J.W."/>
            <person name="Visel A."/>
            <person name="Grigoriev I.V."/>
        </authorList>
    </citation>
    <scope>NUCLEOTIDE SEQUENCE [LARGE SCALE GENOMIC DNA]</scope>
    <source>
        <strain evidence="9 10">CBS 115471</strain>
    </source>
</reference>
<accession>A0A1Y1Z7E0</accession>
<feature type="domain" description="Zn(2)-C6 fungal-type" evidence="8">
    <location>
        <begin position="72"/>
        <end position="109"/>
    </location>
</feature>
<dbReference type="CDD" id="cd12148">
    <property type="entry name" value="fungal_TF_MHR"/>
    <property type="match status" value="1"/>
</dbReference>
<dbReference type="CDD" id="cd00067">
    <property type="entry name" value="GAL4"/>
    <property type="match status" value="1"/>
</dbReference>
<protein>
    <recommendedName>
        <fullName evidence="8">Zn(2)-C6 fungal-type domain-containing protein</fullName>
    </recommendedName>
</protein>
<keyword evidence="10" id="KW-1185">Reference proteome</keyword>
<feature type="compositionally biased region" description="Polar residues" evidence="7">
    <location>
        <begin position="153"/>
        <end position="165"/>
    </location>
</feature>
<dbReference type="STRING" id="1231657.A0A1Y1Z7E0"/>
<keyword evidence="3" id="KW-0805">Transcription regulation</keyword>
<evidence type="ECO:0000256" key="4">
    <source>
        <dbReference type="ARBA" id="ARBA00023125"/>
    </source>
</evidence>
<dbReference type="EMBL" id="MCFA01000121">
    <property type="protein sequence ID" value="ORY05917.1"/>
    <property type="molecule type" value="Genomic_DNA"/>
</dbReference>
<dbReference type="SMART" id="SM00066">
    <property type="entry name" value="GAL4"/>
    <property type="match status" value="1"/>
</dbReference>
<keyword evidence="5" id="KW-0804">Transcription</keyword>
<dbReference type="AlphaFoldDB" id="A0A1Y1Z7E0"/>
<keyword evidence="6" id="KW-0539">Nucleus</keyword>
<dbReference type="InterPro" id="IPR036864">
    <property type="entry name" value="Zn2-C6_fun-type_DNA-bd_sf"/>
</dbReference>
<name>A0A1Y1Z7E0_9PLEO</name>
<evidence type="ECO:0000256" key="3">
    <source>
        <dbReference type="ARBA" id="ARBA00023015"/>
    </source>
</evidence>
<organism evidence="9 10">
    <name type="scientific">Clohesyomyces aquaticus</name>
    <dbReference type="NCBI Taxonomy" id="1231657"/>
    <lineage>
        <taxon>Eukaryota</taxon>
        <taxon>Fungi</taxon>
        <taxon>Dikarya</taxon>
        <taxon>Ascomycota</taxon>
        <taxon>Pezizomycotina</taxon>
        <taxon>Dothideomycetes</taxon>
        <taxon>Pleosporomycetidae</taxon>
        <taxon>Pleosporales</taxon>
        <taxon>Lindgomycetaceae</taxon>
        <taxon>Clohesyomyces</taxon>
    </lineage>
</organism>
<dbReference type="Pfam" id="PF04082">
    <property type="entry name" value="Fungal_trans"/>
    <property type="match status" value="1"/>
</dbReference>
<dbReference type="Proteomes" id="UP000193144">
    <property type="component" value="Unassembled WGS sequence"/>
</dbReference>
<evidence type="ECO:0000256" key="2">
    <source>
        <dbReference type="ARBA" id="ARBA00022723"/>
    </source>
</evidence>
<dbReference type="OrthoDB" id="2341546at2759"/>
<feature type="region of interest" description="Disordered" evidence="7">
    <location>
        <begin position="134"/>
        <end position="165"/>
    </location>
</feature>
<evidence type="ECO:0000256" key="7">
    <source>
        <dbReference type="SAM" id="MobiDB-lite"/>
    </source>
</evidence>
<dbReference type="GO" id="GO:0000976">
    <property type="term" value="F:transcription cis-regulatory region binding"/>
    <property type="evidence" value="ECO:0007669"/>
    <property type="project" value="TreeGrafter"/>
</dbReference>
<evidence type="ECO:0000259" key="8">
    <source>
        <dbReference type="PROSITE" id="PS50048"/>
    </source>
</evidence>
<evidence type="ECO:0000313" key="9">
    <source>
        <dbReference type="EMBL" id="ORY05917.1"/>
    </source>
</evidence>
<dbReference type="InterPro" id="IPR007219">
    <property type="entry name" value="XnlR_reg_dom"/>
</dbReference>
<dbReference type="GO" id="GO:0008270">
    <property type="term" value="F:zinc ion binding"/>
    <property type="evidence" value="ECO:0007669"/>
    <property type="project" value="InterPro"/>
</dbReference>
<dbReference type="InterPro" id="IPR001138">
    <property type="entry name" value="Zn2Cys6_DnaBD"/>
</dbReference>
<keyword evidence="4" id="KW-0238">DNA-binding</keyword>
<dbReference type="Pfam" id="PF00172">
    <property type="entry name" value="Zn_clus"/>
    <property type="match status" value="1"/>
</dbReference>
<comment type="subcellular location">
    <subcellularLocation>
        <location evidence="1">Nucleus</location>
    </subcellularLocation>
</comment>
<dbReference type="Gene3D" id="4.10.240.10">
    <property type="entry name" value="Zn(2)-C6 fungal-type DNA-binding domain"/>
    <property type="match status" value="1"/>
</dbReference>
<dbReference type="GO" id="GO:0000981">
    <property type="term" value="F:DNA-binding transcription factor activity, RNA polymerase II-specific"/>
    <property type="evidence" value="ECO:0007669"/>
    <property type="project" value="InterPro"/>
</dbReference>
<dbReference type="GO" id="GO:0005634">
    <property type="term" value="C:nucleus"/>
    <property type="evidence" value="ECO:0007669"/>
    <property type="project" value="UniProtKB-SubCell"/>
</dbReference>
<evidence type="ECO:0000256" key="1">
    <source>
        <dbReference type="ARBA" id="ARBA00004123"/>
    </source>
</evidence>
<proteinExistence type="predicted"/>
<gene>
    <name evidence="9" type="ORF">BCR34DRAFT_604371</name>
</gene>
<evidence type="ECO:0000256" key="5">
    <source>
        <dbReference type="ARBA" id="ARBA00023163"/>
    </source>
</evidence>
<comment type="caution">
    <text evidence="9">The sequence shown here is derived from an EMBL/GenBank/DDBJ whole genome shotgun (WGS) entry which is preliminary data.</text>
</comment>
<dbReference type="PROSITE" id="PS50048">
    <property type="entry name" value="ZN2_CY6_FUNGAL_2"/>
    <property type="match status" value="1"/>
</dbReference>
<dbReference type="CDD" id="cd14686">
    <property type="entry name" value="bZIP"/>
    <property type="match status" value="1"/>
</dbReference>